<proteinExistence type="predicted"/>
<evidence type="ECO:0000256" key="3">
    <source>
        <dbReference type="ARBA" id="ARBA00022771"/>
    </source>
</evidence>
<dbReference type="Proteomes" id="UP000077002">
    <property type="component" value="Unassembled WGS sequence"/>
</dbReference>
<dbReference type="InterPro" id="IPR017907">
    <property type="entry name" value="Znf_RING_CS"/>
</dbReference>
<feature type="domain" description="RING-type" evidence="9">
    <location>
        <begin position="684"/>
        <end position="724"/>
    </location>
</feature>
<feature type="compositionally biased region" description="Polar residues" evidence="8">
    <location>
        <begin position="746"/>
        <end position="767"/>
    </location>
</feature>
<name>A0A177F356_9EURO</name>
<sequence>MSSQGRLRNRYSLGRLREKFHWRSRPRSGDNVVERMPNVPTTIGIDGSQASNEGTLQSYQADDHALDVSNQARQNIRPSTDDQVRINVSGLKKPGCADLTSEEILIGKSEEVYQLIEILKRRGYTDICGFQGVSSRSPSVGPITGLDCDLPVEVVTGEPCYSLSKGLKINADQTLIDFYDQFVSGPRYAASPISSTVCSDSILIRDARDCDAAKGLEIKFHRTLRAPDDGKIYPLSTDFGQIKMLPVASLSTKLPPDTSATGWALFPLYQREAVVVHFDRTISGWMDPEAPATFAIRAFEGHINCVTGRPESFANNTSVQDSVQDYVVFPLQQRLDGCVSQSGGTNQFVSLPLGSNSRSPSQAPTKILRFQVAPRYPDGCNFIMGDKKSPGLDIHATPNQLRLNVGTSIKMGGSPHCQRRLKETAYRTASLELFKNEDLYPFPKDHCRPTYIWELKSLTAGEDLQQPKGTWYISSVGSLWLSADWQSFGISGKPNTTIHISPFHNLQSFRARIKSRLPQESPAFDHNKLAINGNVLLEDPDICRIVQQGLRFNGPAGILTLTKETIESLPKQVNLYGKSRPSLSRWDVGLIAGGRAGMDVHADDNPKAWNWTCSGLVTVHILNHLAFEDITSIACPSTPIELSSYFTHKIPVSTFQEAGVIHSIDKTRVIQAGIVVQSGRQVACLLCEENLCDTLLPVCNHAFCGPCILNRTGDGTLVTCPACRKENTSTVRLFPPNTIRATIRESTSSSLGTEVRNASESSRNRLSTRIPPATIETPPTLPSKPTVAYEDAMKSALAQTSVLTDVCGKGAENRVFHLLERGAKVNEPPAEEGGRTPLQAAAEGGHLKIVEILLAHGADVNGAAAPFNGMSALAAAADRGHVEVVKMLLARGAHVNAVLPGWRDYSSALQYACKAGHTEIIRSLLEAGAEPNNNKWKSASPLCLAAEHGFLEAVQLLLEYGAEVDNAASLELDHGRPRGTTPLHEATTKQHKEVVDLLLRHGADPAIVDAGQSSPLHIAAAFADQAIFHLLLASPRIHKFVEMRDKYKAALMQTICKDGSFDRIKYFLARVPGPRDHFPLKCWAVFFCCGLGYTRTVEGLLGLNLSPNFSVSNDATRLVGYQAETSLEHAILKGHTEVVELLLKRGAIVSSSGGFRLSKENPILTAASKGFLDILKLLLANGVSFDQALQSEAMQKAAKNGHTAVVEFIMSSHQHSADKSEVNKSLHKALAGSDAPTSRLLLVSGADANCEHEGRRPLHLACFSAEIVELLLAHGADVGAEDEKKNLPLHKAAFARNKDAPRIVQLLLEAGSPIDQKNAARDTPLMNACAARNVEVIKELVLAGADARATDAEGRTPLHLCCARDGDHKADQHEAIRILASLLWVDVDAEDDKGRTPLDLAAQSFRSPVVRTLLDVGADPELVDLERLRHGIVVAHEPRATIYECEAVWQIRKARGQTESLYGDELPVGFKRVRRLDSTDKGGSMKQVSEDGTVDSFVFDMAVLNAISSFRDL</sequence>
<feature type="repeat" description="ANK" evidence="6">
    <location>
        <begin position="833"/>
        <end position="865"/>
    </location>
</feature>
<keyword evidence="2" id="KW-0677">Repeat</keyword>
<evidence type="ECO:0000256" key="1">
    <source>
        <dbReference type="ARBA" id="ARBA00022723"/>
    </source>
</evidence>
<dbReference type="InterPro" id="IPR002110">
    <property type="entry name" value="Ankyrin_rpt"/>
</dbReference>
<dbReference type="InterPro" id="IPR013083">
    <property type="entry name" value="Znf_RING/FYVE/PHD"/>
</dbReference>
<feature type="repeat" description="ANK" evidence="6">
    <location>
        <begin position="1393"/>
        <end position="1425"/>
    </location>
</feature>
<reference evidence="10 11" key="1">
    <citation type="submission" date="2016-03" db="EMBL/GenBank/DDBJ databases">
        <title>Draft genome sequence of the Fonsecaea monophora CBS 269.37.</title>
        <authorList>
            <person name="Bombassaro A."/>
            <person name="Vinicius W.A."/>
            <person name="De Hoog S."/>
            <person name="Sun J."/>
            <person name="Souza E.M."/>
            <person name="Raittz R.T."/>
            <person name="Costa F."/>
            <person name="Leao A.C."/>
            <person name="Tadra-Sfeir M.Z."/>
            <person name="Baura V."/>
            <person name="Balsanelli E."/>
            <person name="Pedrosa F.O."/>
            <person name="Moreno L.F."/>
            <person name="Steffens M.B."/>
            <person name="Xi L."/>
            <person name="Bocca A.L."/>
            <person name="Felipe M.S."/>
            <person name="Teixeira M."/>
            <person name="Telles Filho F.Q."/>
            <person name="Azevedo C.M."/>
            <person name="Gomes R."/>
            <person name="Vicente V.A."/>
        </authorList>
    </citation>
    <scope>NUCLEOTIDE SEQUENCE [LARGE SCALE GENOMIC DNA]</scope>
    <source>
        <strain evidence="10 11">CBS 269.37</strain>
    </source>
</reference>
<dbReference type="GO" id="GO:0008270">
    <property type="term" value="F:zinc ion binding"/>
    <property type="evidence" value="ECO:0007669"/>
    <property type="project" value="UniProtKB-KW"/>
</dbReference>
<organism evidence="10 11">
    <name type="scientific">Fonsecaea monophora</name>
    <dbReference type="NCBI Taxonomy" id="254056"/>
    <lineage>
        <taxon>Eukaryota</taxon>
        <taxon>Fungi</taxon>
        <taxon>Dikarya</taxon>
        <taxon>Ascomycota</taxon>
        <taxon>Pezizomycotina</taxon>
        <taxon>Eurotiomycetes</taxon>
        <taxon>Chaetothyriomycetidae</taxon>
        <taxon>Chaetothyriales</taxon>
        <taxon>Herpotrichiellaceae</taxon>
        <taxon>Fonsecaea</taxon>
    </lineage>
</organism>
<evidence type="ECO:0000259" key="9">
    <source>
        <dbReference type="PROSITE" id="PS50089"/>
    </source>
</evidence>
<feature type="repeat" description="ANK" evidence="6">
    <location>
        <begin position="937"/>
        <end position="969"/>
    </location>
</feature>
<feature type="repeat" description="ANK" evidence="6">
    <location>
        <begin position="1284"/>
        <end position="1319"/>
    </location>
</feature>
<evidence type="ECO:0000313" key="10">
    <source>
        <dbReference type="EMBL" id="OAG38767.1"/>
    </source>
</evidence>
<dbReference type="PROSITE" id="PS00518">
    <property type="entry name" value="ZF_RING_1"/>
    <property type="match status" value="1"/>
</dbReference>
<keyword evidence="3 7" id="KW-0863">Zinc-finger</keyword>
<feature type="repeat" description="ANK" evidence="6">
    <location>
        <begin position="1122"/>
        <end position="1154"/>
    </location>
</feature>
<dbReference type="GeneID" id="34602119"/>
<keyword evidence="4" id="KW-0862">Zinc</keyword>
<dbReference type="PROSITE" id="PS50089">
    <property type="entry name" value="ZF_RING_2"/>
    <property type="match status" value="1"/>
</dbReference>
<dbReference type="RefSeq" id="XP_022510719.1">
    <property type="nucleotide sequence ID" value="XM_022656920.1"/>
</dbReference>
<feature type="repeat" description="ANK" evidence="6">
    <location>
        <begin position="904"/>
        <end position="936"/>
    </location>
</feature>
<evidence type="ECO:0000256" key="2">
    <source>
        <dbReference type="ARBA" id="ARBA00022737"/>
    </source>
</evidence>
<dbReference type="Gene3D" id="1.25.40.20">
    <property type="entry name" value="Ankyrin repeat-containing domain"/>
    <property type="match status" value="5"/>
</dbReference>
<evidence type="ECO:0000256" key="6">
    <source>
        <dbReference type="PROSITE-ProRule" id="PRU00023"/>
    </source>
</evidence>
<dbReference type="EMBL" id="LVKK01000051">
    <property type="protein sequence ID" value="OAG38767.1"/>
    <property type="molecule type" value="Genomic_DNA"/>
</dbReference>
<accession>A0A177F356</accession>
<keyword evidence="1" id="KW-0479">Metal-binding</keyword>
<evidence type="ECO:0000256" key="4">
    <source>
        <dbReference type="ARBA" id="ARBA00022833"/>
    </source>
</evidence>
<feature type="repeat" description="ANK" evidence="6">
    <location>
        <begin position="868"/>
        <end position="900"/>
    </location>
</feature>
<dbReference type="SUPFAM" id="SSF48403">
    <property type="entry name" value="Ankyrin repeat"/>
    <property type="match status" value="3"/>
</dbReference>
<feature type="repeat" description="ANK" evidence="6">
    <location>
        <begin position="978"/>
        <end position="1010"/>
    </location>
</feature>
<dbReference type="OrthoDB" id="4160849at2759"/>
<dbReference type="PROSITE" id="PS50297">
    <property type="entry name" value="ANK_REP_REGION"/>
    <property type="match status" value="8"/>
</dbReference>
<dbReference type="PRINTS" id="PR01415">
    <property type="entry name" value="ANKYRIN"/>
</dbReference>
<dbReference type="PANTHER" id="PTHR24198:SF165">
    <property type="entry name" value="ANKYRIN REPEAT-CONTAINING PROTEIN-RELATED"/>
    <property type="match status" value="1"/>
</dbReference>
<feature type="region of interest" description="Disordered" evidence="8">
    <location>
        <begin position="746"/>
        <end position="784"/>
    </location>
</feature>
<dbReference type="PROSITE" id="PS50088">
    <property type="entry name" value="ANK_REPEAT"/>
    <property type="match status" value="10"/>
</dbReference>
<dbReference type="CDD" id="cd16449">
    <property type="entry name" value="RING-HC"/>
    <property type="match status" value="1"/>
</dbReference>
<evidence type="ECO:0000256" key="5">
    <source>
        <dbReference type="ARBA" id="ARBA00023043"/>
    </source>
</evidence>
<dbReference type="Pfam" id="PF12796">
    <property type="entry name" value="Ank_2"/>
    <property type="match status" value="6"/>
</dbReference>
<evidence type="ECO:0000256" key="7">
    <source>
        <dbReference type="PROSITE-ProRule" id="PRU00175"/>
    </source>
</evidence>
<keyword evidence="5 6" id="KW-0040">ANK repeat</keyword>
<evidence type="ECO:0000256" key="8">
    <source>
        <dbReference type="SAM" id="MobiDB-lite"/>
    </source>
</evidence>
<dbReference type="PANTHER" id="PTHR24198">
    <property type="entry name" value="ANKYRIN REPEAT AND PROTEIN KINASE DOMAIN-CONTAINING PROTEIN"/>
    <property type="match status" value="1"/>
</dbReference>
<dbReference type="SUPFAM" id="SSF57850">
    <property type="entry name" value="RING/U-box"/>
    <property type="match status" value="1"/>
</dbReference>
<comment type="caution">
    <text evidence="10">The sequence shown here is derived from an EMBL/GenBank/DDBJ whole genome shotgun (WGS) entry which is preliminary data.</text>
</comment>
<feature type="repeat" description="ANK" evidence="6">
    <location>
        <begin position="1320"/>
        <end position="1352"/>
    </location>
</feature>
<dbReference type="InterPro" id="IPR036770">
    <property type="entry name" value="Ankyrin_rpt-contain_sf"/>
</dbReference>
<dbReference type="Gene3D" id="3.30.40.10">
    <property type="entry name" value="Zinc/RING finger domain, C3HC4 (zinc finger)"/>
    <property type="match status" value="1"/>
</dbReference>
<dbReference type="InterPro" id="IPR001841">
    <property type="entry name" value="Znf_RING"/>
</dbReference>
<evidence type="ECO:0000313" key="11">
    <source>
        <dbReference type="Proteomes" id="UP000077002"/>
    </source>
</evidence>
<keyword evidence="11" id="KW-1185">Reference proteome</keyword>
<dbReference type="SMART" id="SM00248">
    <property type="entry name" value="ANK"/>
    <property type="match status" value="16"/>
</dbReference>
<gene>
    <name evidence="10" type="ORF">AYO21_06962</name>
</gene>
<protein>
    <recommendedName>
        <fullName evidence="9">RING-type domain-containing protein</fullName>
    </recommendedName>
</protein>
<feature type="repeat" description="ANK" evidence="6">
    <location>
        <begin position="1253"/>
        <end position="1283"/>
    </location>
</feature>